<organism evidence="3">
    <name type="scientific">Schistosoma curassoni</name>
    <dbReference type="NCBI Taxonomy" id="6186"/>
    <lineage>
        <taxon>Eukaryota</taxon>
        <taxon>Metazoa</taxon>
        <taxon>Spiralia</taxon>
        <taxon>Lophotrochozoa</taxon>
        <taxon>Platyhelminthes</taxon>
        <taxon>Trematoda</taxon>
        <taxon>Digenea</taxon>
        <taxon>Strigeidida</taxon>
        <taxon>Schistosomatoidea</taxon>
        <taxon>Schistosomatidae</taxon>
        <taxon>Schistosoma</taxon>
    </lineage>
</organism>
<name>A0A183JQ09_9TREM</name>
<dbReference type="Proteomes" id="UP000279833">
    <property type="component" value="Unassembled WGS sequence"/>
</dbReference>
<dbReference type="EMBL" id="UZAK01006810">
    <property type="protein sequence ID" value="VDO90969.1"/>
    <property type="molecule type" value="Genomic_DNA"/>
</dbReference>
<dbReference type="AlphaFoldDB" id="A0A183JQ09"/>
<evidence type="ECO:0000313" key="1">
    <source>
        <dbReference type="EMBL" id="VDO90969.1"/>
    </source>
</evidence>
<protein>
    <submittedName>
        <fullName evidence="1 3">Uncharacterized protein</fullName>
    </submittedName>
</protein>
<accession>A0A183JQ09</accession>
<reference evidence="1 2" key="2">
    <citation type="submission" date="2018-11" db="EMBL/GenBank/DDBJ databases">
        <authorList>
            <consortium name="Pathogen Informatics"/>
        </authorList>
    </citation>
    <scope>NUCLEOTIDE SEQUENCE [LARGE SCALE GENOMIC DNA]</scope>
    <source>
        <strain evidence="1">Dakar</strain>
        <strain evidence="2">Dakar, Senegal</strain>
    </source>
</reference>
<gene>
    <name evidence="1" type="ORF">SCUD_LOCUS4796</name>
</gene>
<dbReference type="WBParaSite" id="SCUD_0000479601-mRNA-1">
    <property type="protein sequence ID" value="SCUD_0000479601-mRNA-1"/>
    <property type="gene ID" value="SCUD_0000479601"/>
</dbReference>
<reference evidence="3" key="1">
    <citation type="submission" date="2016-06" db="UniProtKB">
        <authorList>
            <consortium name="WormBaseParasite"/>
        </authorList>
    </citation>
    <scope>IDENTIFICATION</scope>
</reference>
<evidence type="ECO:0000313" key="2">
    <source>
        <dbReference type="Proteomes" id="UP000279833"/>
    </source>
</evidence>
<keyword evidence="2" id="KW-1185">Reference proteome</keyword>
<sequence length="66" mass="7479">METRSKRPRENDELDGKISRAACGMYDVNDDKCDVSINSMSSSQLSTSRLKLGKALLREKNLEKRC</sequence>
<evidence type="ECO:0000313" key="3">
    <source>
        <dbReference type="WBParaSite" id="SCUD_0000479601-mRNA-1"/>
    </source>
</evidence>
<proteinExistence type="predicted"/>